<organism evidence="1 2">
    <name type="scientific">Gulo gulo</name>
    <name type="common">Wolverine</name>
    <name type="synonym">Gluton</name>
    <dbReference type="NCBI Taxonomy" id="48420"/>
    <lineage>
        <taxon>Eukaryota</taxon>
        <taxon>Metazoa</taxon>
        <taxon>Chordata</taxon>
        <taxon>Craniata</taxon>
        <taxon>Vertebrata</taxon>
        <taxon>Euteleostomi</taxon>
        <taxon>Mammalia</taxon>
        <taxon>Eutheria</taxon>
        <taxon>Laurasiatheria</taxon>
        <taxon>Carnivora</taxon>
        <taxon>Caniformia</taxon>
        <taxon>Musteloidea</taxon>
        <taxon>Mustelidae</taxon>
        <taxon>Guloninae</taxon>
        <taxon>Gulo</taxon>
    </lineage>
</organism>
<gene>
    <name evidence="1" type="ORF">BN2614_LOCUS1</name>
</gene>
<dbReference type="EMBL" id="CYRY02042600">
    <property type="protein sequence ID" value="VCX35321.1"/>
    <property type="molecule type" value="Genomic_DNA"/>
</dbReference>
<protein>
    <submittedName>
        <fullName evidence="1">Uncharacterized protein</fullName>
    </submittedName>
</protein>
<evidence type="ECO:0000313" key="1">
    <source>
        <dbReference type="EMBL" id="VCX35321.1"/>
    </source>
</evidence>
<name>A0A9X9Q6D5_GULGU</name>
<reference evidence="1 2" key="1">
    <citation type="submission" date="2018-10" db="EMBL/GenBank/DDBJ databases">
        <authorList>
            <person name="Ekblom R."/>
            <person name="Jareborg N."/>
        </authorList>
    </citation>
    <scope>NUCLEOTIDE SEQUENCE [LARGE SCALE GENOMIC DNA]</scope>
    <source>
        <tissue evidence="1">Muscle</tissue>
    </source>
</reference>
<dbReference type="Proteomes" id="UP000269945">
    <property type="component" value="Unassembled WGS sequence"/>
</dbReference>
<dbReference type="Gene3D" id="2.30.30.100">
    <property type="match status" value="1"/>
</dbReference>
<dbReference type="AlphaFoldDB" id="A0A9X9Q6D5"/>
<keyword evidence="2" id="KW-1185">Reference proteome</keyword>
<accession>A0A9X9Q6D5</accession>
<sequence>MKLVSFLMKLSHKTITTELKNRTQIHGTIRCSCQHEYASQSCENDFEEQRTRTAGKHQVIEEITFDILFCQTAYFWTHYSWMLS</sequence>
<evidence type="ECO:0000313" key="2">
    <source>
        <dbReference type="Proteomes" id="UP000269945"/>
    </source>
</evidence>
<proteinExistence type="predicted"/>
<comment type="caution">
    <text evidence="1">The sequence shown here is derived from an EMBL/GenBank/DDBJ whole genome shotgun (WGS) entry which is preliminary data.</text>
</comment>